<dbReference type="Proteomes" id="UP001195624">
    <property type="component" value="Unassembled WGS sequence"/>
</dbReference>
<feature type="region of interest" description="Disordered" evidence="1">
    <location>
        <begin position="1"/>
        <end position="32"/>
    </location>
</feature>
<accession>A0ABS4P8C2</accession>
<dbReference type="RefSeq" id="WP_209499493.1">
    <property type="nucleotide sequence ID" value="NZ_JAGGMQ010000001.1"/>
</dbReference>
<organism evidence="2 3">
    <name type="scientific">Winslowiella toletana</name>
    <dbReference type="NCBI Taxonomy" id="92490"/>
    <lineage>
        <taxon>Bacteria</taxon>
        <taxon>Pseudomonadati</taxon>
        <taxon>Pseudomonadota</taxon>
        <taxon>Gammaproteobacteria</taxon>
        <taxon>Enterobacterales</taxon>
        <taxon>Erwiniaceae</taxon>
        <taxon>Winslowiella</taxon>
    </lineage>
</organism>
<reference evidence="3" key="1">
    <citation type="submission" date="2023-07" db="EMBL/GenBank/DDBJ databases">
        <title>Genome mining of underrepresented organisms for secondary metabolites.</title>
        <authorList>
            <person name="D'Agostino P.M."/>
        </authorList>
    </citation>
    <scope>NUCLEOTIDE SEQUENCE [LARGE SCALE GENOMIC DNA]</scope>
    <source>
        <strain evidence="3">WS4403</strain>
    </source>
</reference>
<proteinExistence type="predicted"/>
<gene>
    <name evidence="2" type="ORF">J2125_002094</name>
</gene>
<name>A0ABS4P8C2_9GAMM</name>
<keyword evidence="3" id="KW-1185">Reference proteome</keyword>
<evidence type="ECO:0000313" key="2">
    <source>
        <dbReference type="EMBL" id="MBP2168902.1"/>
    </source>
</evidence>
<evidence type="ECO:0000256" key="1">
    <source>
        <dbReference type="SAM" id="MobiDB-lite"/>
    </source>
</evidence>
<evidence type="ECO:0000313" key="3">
    <source>
        <dbReference type="Proteomes" id="UP001195624"/>
    </source>
</evidence>
<sequence length="103" mass="11751">MATTNRQRNRKKPASRPGFFAPIQGAKTKKGRGGLSPAFIKFLLPLRASGQLLDRNDYLQGNAHNLQHYQQNKQTNHSGFFLLWKSATRRLCLWISPHDAYPC</sequence>
<comment type="caution">
    <text evidence="2">The sequence shown here is derived from an EMBL/GenBank/DDBJ whole genome shotgun (WGS) entry which is preliminary data.</text>
</comment>
<protein>
    <submittedName>
        <fullName evidence="2">Uncharacterized protein</fullName>
    </submittedName>
</protein>
<dbReference type="EMBL" id="JAGGMQ010000001">
    <property type="protein sequence ID" value="MBP2168902.1"/>
    <property type="molecule type" value="Genomic_DNA"/>
</dbReference>